<evidence type="ECO:0000313" key="2">
    <source>
        <dbReference type="Proteomes" id="UP000268007"/>
    </source>
</evidence>
<dbReference type="Proteomes" id="UP000268007">
    <property type="component" value="Unassembled WGS sequence"/>
</dbReference>
<dbReference type="EMBL" id="RBKU01000001">
    <property type="protein sequence ID" value="RKR80016.1"/>
    <property type="molecule type" value="Genomic_DNA"/>
</dbReference>
<dbReference type="Pfam" id="PF11042">
    <property type="entry name" value="DUF2750"/>
    <property type="match status" value="1"/>
</dbReference>
<name>A0A495ITA9_9SPHI</name>
<organism evidence="1 2">
    <name type="scientific">Mucilaginibacter gracilis</name>
    <dbReference type="NCBI Taxonomy" id="423350"/>
    <lineage>
        <taxon>Bacteria</taxon>
        <taxon>Pseudomonadati</taxon>
        <taxon>Bacteroidota</taxon>
        <taxon>Sphingobacteriia</taxon>
        <taxon>Sphingobacteriales</taxon>
        <taxon>Sphingobacteriaceae</taxon>
        <taxon>Mucilaginibacter</taxon>
    </lineage>
</organism>
<dbReference type="InterPro" id="IPR021284">
    <property type="entry name" value="DUF2750"/>
</dbReference>
<sequence length="143" mass="16373">MLQDTAAAEQKYKLFIERVAATKLVWGLMNKQGWANSTVNDDDETDVIPFWSDRAFAKACARDDWRGYTATEIPLAEFLENWCIGMDENDTLVGTNWDANMFGQEIEPLQVAFDILTRLKAINTSIKFRDYSSVDEFLTEISE</sequence>
<proteinExistence type="predicted"/>
<accession>A0A495ITA9</accession>
<dbReference type="RefSeq" id="WP_121195643.1">
    <property type="nucleotide sequence ID" value="NZ_RBKU01000001.1"/>
</dbReference>
<dbReference type="OrthoDB" id="2936081at2"/>
<reference evidence="1 2" key="1">
    <citation type="submission" date="2018-10" db="EMBL/GenBank/DDBJ databases">
        <title>Genomic Encyclopedia of Archaeal and Bacterial Type Strains, Phase II (KMG-II): from individual species to whole genera.</title>
        <authorList>
            <person name="Goeker M."/>
        </authorList>
    </citation>
    <scope>NUCLEOTIDE SEQUENCE [LARGE SCALE GENOMIC DNA]</scope>
    <source>
        <strain evidence="1 2">DSM 18602</strain>
    </source>
</reference>
<comment type="caution">
    <text evidence="1">The sequence shown here is derived from an EMBL/GenBank/DDBJ whole genome shotgun (WGS) entry which is preliminary data.</text>
</comment>
<protein>
    <submittedName>
        <fullName evidence="1">Uncharacterized protein DUF2750</fullName>
    </submittedName>
</protein>
<keyword evidence="2" id="KW-1185">Reference proteome</keyword>
<evidence type="ECO:0000313" key="1">
    <source>
        <dbReference type="EMBL" id="RKR80016.1"/>
    </source>
</evidence>
<gene>
    <name evidence="1" type="ORF">BDD43_0105</name>
</gene>
<dbReference type="AlphaFoldDB" id="A0A495ITA9"/>